<dbReference type="SUPFAM" id="SSF52540">
    <property type="entry name" value="P-loop containing nucleoside triphosphate hydrolases"/>
    <property type="match status" value="1"/>
</dbReference>
<evidence type="ECO:0000313" key="2">
    <source>
        <dbReference type="EMBL" id="AWR98649.1"/>
    </source>
</evidence>
<dbReference type="STRING" id="1293036.GCA_001315825_02642"/>
<dbReference type="SMART" id="SM00382">
    <property type="entry name" value="AAA"/>
    <property type="match status" value="1"/>
</dbReference>
<dbReference type="Pfam" id="PF01935">
    <property type="entry name" value="DUF87"/>
    <property type="match status" value="1"/>
</dbReference>
<dbReference type="InterPro" id="IPR002789">
    <property type="entry name" value="HerA_central"/>
</dbReference>
<dbReference type="OrthoDB" id="10575at2157"/>
<dbReference type="InterPro" id="IPR027417">
    <property type="entry name" value="P-loop_NTPase"/>
</dbReference>
<dbReference type="InterPro" id="IPR051162">
    <property type="entry name" value="T4SS_component"/>
</dbReference>
<proteinExistence type="predicted"/>
<dbReference type="AlphaFoldDB" id="A0A2U9IRH7"/>
<dbReference type="PANTHER" id="PTHR30121:SF1">
    <property type="entry name" value="AAA+ ATPASE DOMAIN-CONTAINING PROTEIN"/>
    <property type="match status" value="1"/>
</dbReference>
<organism evidence="2 3">
    <name type="scientific">Metallosphaera hakonensis JCM 8857 = DSM 7519</name>
    <dbReference type="NCBI Taxonomy" id="1293036"/>
    <lineage>
        <taxon>Archaea</taxon>
        <taxon>Thermoproteota</taxon>
        <taxon>Thermoprotei</taxon>
        <taxon>Sulfolobales</taxon>
        <taxon>Sulfolobaceae</taxon>
        <taxon>Metallosphaera</taxon>
    </lineage>
</organism>
<dbReference type="Proteomes" id="UP000247586">
    <property type="component" value="Chromosome"/>
</dbReference>
<keyword evidence="3" id="KW-1185">Reference proteome</keyword>
<reference evidence="2" key="1">
    <citation type="submission" date="2018-05" db="EMBL/GenBank/DDBJ databases">
        <title>Complete Genome Sequences of Extremely Thermoacidophilic, Metal-Mobilizing Type-Strain Members of the Archaeal Family Sulfolobaceae: Acidianus brierleyi DSM-1651T, Acidianus sulfidivorans DSM-18786T, Metallosphaera hakonensis DSM-7519T, and Metallosphaera prunae DSM-10039T.</title>
        <authorList>
            <person name="Counts J.A."/>
            <person name="Kelly R.M."/>
        </authorList>
    </citation>
    <scope>NUCLEOTIDE SEQUENCE [LARGE SCALE GENOMIC DNA]</scope>
    <source>
        <strain evidence="2">HO1-1</strain>
    </source>
</reference>
<dbReference type="EMBL" id="CP029287">
    <property type="protein sequence ID" value="AWR98649.1"/>
    <property type="molecule type" value="Genomic_DNA"/>
</dbReference>
<name>A0A2U9IRH7_9CREN</name>
<gene>
    <name evidence="2" type="ORF">DFR87_01845</name>
</gene>
<dbReference type="InterPro" id="IPR003593">
    <property type="entry name" value="AAA+_ATPase"/>
</dbReference>
<evidence type="ECO:0000259" key="1">
    <source>
        <dbReference type="SMART" id="SM00382"/>
    </source>
</evidence>
<dbReference type="PANTHER" id="PTHR30121">
    <property type="entry name" value="UNCHARACTERIZED PROTEIN YJGR-RELATED"/>
    <property type="match status" value="1"/>
</dbReference>
<dbReference type="RefSeq" id="WP_054837230.1">
    <property type="nucleotide sequence ID" value="NZ_BBBA01000033.1"/>
</dbReference>
<evidence type="ECO:0000313" key="3">
    <source>
        <dbReference type="Proteomes" id="UP000247586"/>
    </source>
</evidence>
<protein>
    <submittedName>
        <fullName evidence="2">DUF853 domain-containing protein</fullName>
    </submittedName>
</protein>
<dbReference type="Gene3D" id="3.40.50.300">
    <property type="entry name" value="P-loop containing nucleotide triphosphate hydrolases"/>
    <property type="match status" value="2"/>
</dbReference>
<accession>A0A2U9IRH7</accession>
<dbReference type="KEGG" id="mhk:DFR87_01845"/>
<feature type="domain" description="AAA+ ATPase" evidence="1">
    <location>
        <begin position="171"/>
        <end position="481"/>
    </location>
</feature>
<dbReference type="GeneID" id="36834045"/>
<sequence length="526" mass="58761">MSLVEEAKARASQAGEVVGLATRVSPISHGIDHKEIRAEVPFEVYLRKRFLVGSYIGIALPVSKTLVLGRITGVERADIMAISRIPALSPVEDTSGFTTPLTLIIQLLSEEVEGEVVPVSSPVDPQSPVFIPNREFISKMLGLPDQGIEIGKLTEGYRVLDVPVSLSLETLRHHVLVVGTTGAGKTNFLKVMITRSDVPLMVYDIQGDYVGLMAREGGTVLVPVPRSSGDKVTDFVQEFLRRSNLSNFRIVEQRERRFRLSDGERTFNLELMGFRLEDTYQLIPETSPFFSGQGAHFFRIATDNCLTDIDSWIEECGDVLDHYNLHKSTVDNILRSVTLLRESGILDVEMGGNRLSEPDYDQLLREKSVVDLRWVLEKGVSSATTAAFIIANRIFRVIDSAYKESGRETPFLLIFDEAHEYFPQSRKGDEEKEALERLINRIMRLGRVRGIGTILATHRPTDLNDLILTLSNTKVAMRADEDALERIGMGDYTETLQASPPGYGVLRTFSLKVQDVIFRADKYVGK</sequence>